<reference evidence="2" key="1">
    <citation type="journal article" date="2019" name="Int. J. Syst. Evol. Microbiol.">
        <title>The Global Catalogue of Microorganisms (GCM) 10K type strain sequencing project: providing services to taxonomists for standard genome sequencing and annotation.</title>
        <authorList>
            <consortium name="The Broad Institute Genomics Platform"/>
            <consortium name="The Broad Institute Genome Sequencing Center for Infectious Disease"/>
            <person name="Wu L."/>
            <person name="Ma J."/>
        </authorList>
    </citation>
    <scope>NUCLEOTIDE SEQUENCE [LARGE SCALE GENOMIC DNA]</scope>
    <source>
        <strain evidence="2">JCM 5067</strain>
    </source>
</reference>
<dbReference type="EMBL" id="BAAACA010000020">
    <property type="protein sequence ID" value="GAA0604279.1"/>
    <property type="molecule type" value="Genomic_DNA"/>
</dbReference>
<organism evidence="1 2">
    <name type="scientific">Streptomyces crystallinus</name>
    <dbReference type="NCBI Taxonomy" id="68191"/>
    <lineage>
        <taxon>Bacteria</taxon>
        <taxon>Bacillati</taxon>
        <taxon>Actinomycetota</taxon>
        <taxon>Actinomycetes</taxon>
        <taxon>Kitasatosporales</taxon>
        <taxon>Streptomycetaceae</taxon>
        <taxon>Streptomyces</taxon>
    </lineage>
</organism>
<dbReference type="Proteomes" id="UP001500668">
    <property type="component" value="Unassembled WGS sequence"/>
</dbReference>
<keyword evidence="2" id="KW-1185">Reference proteome</keyword>
<gene>
    <name evidence="1" type="ORF">GCM10010394_37520</name>
</gene>
<name>A0ABP3RBK5_9ACTN</name>
<evidence type="ECO:0000313" key="1">
    <source>
        <dbReference type="EMBL" id="GAA0604279.1"/>
    </source>
</evidence>
<sequence>MSPPYGGEAQGGKKETPRYRVAVRPGEYRAGAGARTSACARQKLTYVLTVPTEVTARDRERAGYRGVRG</sequence>
<proteinExistence type="predicted"/>
<protein>
    <submittedName>
        <fullName evidence="1">Uncharacterized protein</fullName>
    </submittedName>
</protein>
<comment type="caution">
    <text evidence="1">The sequence shown here is derived from an EMBL/GenBank/DDBJ whole genome shotgun (WGS) entry which is preliminary data.</text>
</comment>
<accession>A0ABP3RBK5</accession>
<evidence type="ECO:0000313" key="2">
    <source>
        <dbReference type="Proteomes" id="UP001500668"/>
    </source>
</evidence>